<feature type="non-terminal residue" evidence="1">
    <location>
        <position position="1"/>
    </location>
</feature>
<dbReference type="EMBL" id="JAUCGM010001000">
    <property type="protein sequence ID" value="MDM8563969.1"/>
    <property type="molecule type" value="Genomic_DNA"/>
</dbReference>
<organism evidence="1 2">
    <name type="scientific">Candidatus Marithioploca araucensis</name>
    <dbReference type="NCBI Taxonomy" id="70273"/>
    <lineage>
        <taxon>Bacteria</taxon>
        <taxon>Pseudomonadati</taxon>
        <taxon>Pseudomonadota</taxon>
        <taxon>Gammaproteobacteria</taxon>
        <taxon>Thiotrichales</taxon>
        <taxon>Thiotrichaceae</taxon>
        <taxon>Candidatus Marithioploca</taxon>
    </lineage>
</organism>
<dbReference type="PANTHER" id="PTHR41317:SF1">
    <property type="entry name" value="PD-(D_E)XK NUCLEASE FAMILY TRANSPOSASE"/>
    <property type="match status" value="1"/>
</dbReference>
<dbReference type="InterPro" id="IPR010106">
    <property type="entry name" value="RpnA"/>
</dbReference>
<evidence type="ECO:0000313" key="1">
    <source>
        <dbReference type="EMBL" id="MDM8563969.1"/>
    </source>
</evidence>
<protein>
    <submittedName>
        <fullName evidence="1">Rpn family recombination-promoting nuclease/putative transposase</fullName>
    </submittedName>
</protein>
<reference evidence="1" key="1">
    <citation type="submission" date="2023-06" db="EMBL/GenBank/DDBJ databases">
        <title>Uncultivated large filamentous bacteria from sulfidic sediments reveal new species and different genomic features in energy metabolism and defense.</title>
        <authorList>
            <person name="Fonseca A."/>
        </authorList>
    </citation>
    <scope>NUCLEOTIDE SEQUENCE</scope>
    <source>
        <strain evidence="1">HSG4</strain>
    </source>
</reference>
<proteinExistence type="predicted"/>
<comment type="caution">
    <text evidence="1">The sequence shown here is derived from an EMBL/GenBank/DDBJ whole genome shotgun (WGS) entry which is preliminary data.</text>
</comment>
<gene>
    <name evidence="1" type="ORF">QUF54_11515</name>
</gene>
<dbReference type="Proteomes" id="UP001171945">
    <property type="component" value="Unassembled WGS sequence"/>
</dbReference>
<name>A0ABT7VWM9_9GAMM</name>
<dbReference type="PANTHER" id="PTHR41317">
    <property type="entry name" value="PD-(D_E)XK NUCLEASE FAMILY TRANSPOSASE"/>
    <property type="match status" value="1"/>
</dbReference>
<evidence type="ECO:0000313" key="2">
    <source>
        <dbReference type="Proteomes" id="UP001171945"/>
    </source>
</evidence>
<dbReference type="Pfam" id="PF12784">
    <property type="entry name" value="PDDEXK_2"/>
    <property type="match status" value="1"/>
</dbReference>
<dbReference type="NCBIfam" id="TIGR01784">
    <property type="entry name" value="T_den_put_tspse"/>
    <property type="match status" value="1"/>
</dbReference>
<keyword evidence="2" id="KW-1185">Reference proteome</keyword>
<sequence length="207" mass="23673">IDVRTDFAFKKVFGSEESKDILISFLNAVLDFDGNPIVDLTIINPYQIPLGEGLTEPHIDIKAKLENGTVIIEMQAYNQISFIKQVQSNLAKAYLSQLHSGKKYVKHNPVIALTVTDFVMLTDKKLKSSVITSFKFMETTQSVLFPDNQMEMVFVELPKFEKNESELRSMADKWIYFIKEAWNLTTIPETLTDDESINRFKLPMPLA</sequence>
<accession>A0ABT7VWM9</accession>